<keyword evidence="1 3" id="KW-0547">Nucleotide-binding</keyword>
<name>A0A2G8JDX7_STIJA</name>
<keyword evidence="2 3" id="KW-0342">GTP-binding</keyword>
<gene>
    <name evidence="4" type="ORF">BSL78_29220</name>
</gene>
<dbReference type="PANTHER" id="PTHR45909:SF1">
    <property type="entry name" value="ADP-RIBOSYLATION FACTOR-RELATED PROTEIN 1"/>
    <property type="match status" value="1"/>
</dbReference>
<organism evidence="4 5">
    <name type="scientific">Stichopus japonicus</name>
    <name type="common">Sea cucumber</name>
    <dbReference type="NCBI Taxonomy" id="307972"/>
    <lineage>
        <taxon>Eukaryota</taxon>
        <taxon>Metazoa</taxon>
        <taxon>Echinodermata</taxon>
        <taxon>Eleutherozoa</taxon>
        <taxon>Echinozoa</taxon>
        <taxon>Holothuroidea</taxon>
        <taxon>Aspidochirotacea</taxon>
        <taxon>Aspidochirotida</taxon>
        <taxon>Stichopodidae</taxon>
        <taxon>Apostichopus</taxon>
    </lineage>
</organism>
<dbReference type="AlphaFoldDB" id="A0A2G8JDX7"/>
<reference evidence="4 5" key="1">
    <citation type="journal article" date="2017" name="PLoS Biol.">
        <title>The sea cucumber genome provides insights into morphological evolution and visceral regeneration.</title>
        <authorList>
            <person name="Zhang X."/>
            <person name="Sun L."/>
            <person name="Yuan J."/>
            <person name="Sun Y."/>
            <person name="Gao Y."/>
            <person name="Zhang L."/>
            <person name="Li S."/>
            <person name="Dai H."/>
            <person name="Hamel J.F."/>
            <person name="Liu C."/>
            <person name="Yu Y."/>
            <person name="Liu S."/>
            <person name="Lin W."/>
            <person name="Guo K."/>
            <person name="Jin S."/>
            <person name="Xu P."/>
            <person name="Storey K.B."/>
            <person name="Huan P."/>
            <person name="Zhang T."/>
            <person name="Zhou Y."/>
            <person name="Zhang J."/>
            <person name="Lin C."/>
            <person name="Li X."/>
            <person name="Xing L."/>
            <person name="Huo D."/>
            <person name="Sun M."/>
            <person name="Wang L."/>
            <person name="Mercier A."/>
            <person name="Li F."/>
            <person name="Yang H."/>
            <person name="Xiang J."/>
        </authorList>
    </citation>
    <scope>NUCLEOTIDE SEQUENCE [LARGE SCALE GENOMIC DNA]</scope>
    <source>
        <strain evidence="4">Shaxun</strain>
        <tissue evidence="4">Muscle</tissue>
    </source>
</reference>
<dbReference type="PANTHER" id="PTHR45909">
    <property type="entry name" value="ADP-RIBOSYLATION FACTOR-RELATED PROTEIN 1"/>
    <property type="match status" value="1"/>
</dbReference>
<dbReference type="GO" id="GO:0034067">
    <property type="term" value="P:protein localization to Golgi apparatus"/>
    <property type="evidence" value="ECO:0007669"/>
    <property type="project" value="TreeGrafter"/>
</dbReference>
<dbReference type="GO" id="GO:0003924">
    <property type="term" value="F:GTPase activity"/>
    <property type="evidence" value="ECO:0007669"/>
    <property type="project" value="InterPro"/>
</dbReference>
<dbReference type="SUPFAM" id="SSF52540">
    <property type="entry name" value="P-loop containing nucleoside triphosphate hydrolases"/>
    <property type="match status" value="1"/>
</dbReference>
<dbReference type="Pfam" id="PF00025">
    <property type="entry name" value="Arf"/>
    <property type="match status" value="1"/>
</dbReference>
<dbReference type="Gene3D" id="3.40.50.300">
    <property type="entry name" value="P-loop containing nucleotide triphosphate hydrolases"/>
    <property type="match status" value="1"/>
</dbReference>
<dbReference type="GO" id="GO:0005794">
    <property type="term" value="C:Golgi apparatus"/>
    <property type="evidence" value="ECO:0007669"/>
    <property type="project" value="TreeGrafter"/>
</dbReference>
<feature type="non-terminal residue" evidence="4">
    <location>
        <position position="1"/>
    </location>
</feature>
<dbReference type="GO" id="GO:0006886">
    <property type="term" value="P:intracellular protein transport"/>
    <property type="evidence" value="ECO:0007669"/>
    <property type="project" value="TreeGrafter"/>
</dbReference>
<dbReference type="EMBL" id="MRZV01002336">
    <property type="protein sequence ID" value="PIK33957.1"/>
    <property type="molecule type" value="Genomic_DNA"/>
</dbReference>
<feature type="binding site" evidence="3">
    <location>
        <begin position="18"/>
        <end position="21"/>
    </location>
    <ligand>
        <name>GTP</name>
        <dbReference type="ChEBI" id="CHEBI:37565"/>
    </ligand>
</feature>
<evidence type="ECO:0000313" key="5">
    <source>
        <dbReference type="Proteomes" id="UP000230750"/>
    </source>
</evidence>
<dbReference type="STRING" id="307972.A0A2G8JDX7"/>
<dbReference type="GO" id="GO:0043001">
    <property type="term" value="P:Golgi to plasma membrane protein transport"/>
    <property type="evidence" value="ECO:0007669"/>
    <property type="project" value="TreeGrafter"/>
</dbReference>
<evidence type="ECO:0000256" key="2">
    <source>
        <dbReference type="ARBA" id="ARBA00023134"/>
    </source>
</evidence>
<dbReference type="GO" id="GO:0005525">
    <property type="term" value="F:GTP binding"/>
    <property type="evidence" value="ECO:0007669"/>
    <property type="project" value="UniProtKB-KW"/>
</dbReference>
<dbReference type="OrthoDB" id="414781at2759"/>
<dbReference type="InterPro" id="IPR006689">
    <property type="entry name" value="Small_GTPase_ARF/SAR"/>
</dbReference>
<accession>A0A2G8JDX7</accession>
<evidence type="ECO:0000256" key="3">
    <source>
        <dbReference type="PIRSR" id="PIRSR606689-1"/>
    </source>
</evidence>
<protein>
    <submittedName>
        <fullName evidence="4">Putative ADP-ribosylation factor-related protein 1-like isoform X1</fullName>
    </submittedName>
</protein>
<dbReference type="Proteomes" id="UP000230750">
    <property type="component" value="Unassembled WGS sequence"/>
</dbReference>
<sequence length="112" mass="12104">EMLKSEALYSVPVLVLGNKQDLEGCLSVSDIKKEFNKSSSLIGKRDCHIQASSGLTGLATISSKFHVEGVDDGINWVVQCVQRNVYRSLHAQRRLVDAFGAAAVVTSITLAL</sequence>
<evidence type="ECO:0000313" key="4">
    <source>
        <dbReference type="EMBL" id="PIK33957.1"/>
    </source>
</evidence>
<comment type="caution">
    <text evidence="4">The sequence shown here is derived from an EMBL/GenBank/DDBJ whole genome shotgun (WGS) entry which is preliminary data.</text>
</comment>
<keyword evidence="5" id="KW-1185">Reference proteome</keyword>
<dbReference type="InterPro" id="IPR027417">
    <property type="entry name" value="P-loop_NTPase"/>
</dbReference>
<proteinExistence type="predicted"/>
<dbReference type="InterPro" id="IPR024156">
    <property type="entry name" value="Small_GTPase_ARF"/>
</dbReference>
<evidence type="ECO:0000256" key="1">
    <source>
        <dbReference type="ARBA" id="ARBA00022741"/>
    </source>
</evidence>